<feature type="coiled-coil region" evidence="1">
    <location>
        <begin position="267"/>
        <end position="390"/>
    </location>
</feature>
<reference evidence="4 5" key="1">
    <citation type="submission" date="2015-12" db="EMBL/GenBank/DDBJ databases">
        <authorList>
            <person name="Shamseldin A."/>
            <person name="Moawad H."/>
            <person name="Abd El-Rahim W.M."/>
            <person name="Sadowsky M.J."/>
        </authorList>
    </citation>
    <scope>NUCLEOTIDE SEQUENCE [LARGE SCALE GENOMIC DNA]</scope>
    <source>
        <strain evidence="4 5">WF1</strain>
    </source>
</reference>
<dbReference type="STRING" id="1420851.AU255_19350"/>
<proteinExistence type="predicted"/>
<keyword evidence="3" id="KW-0812">Transmembrane</keyword>
<evidence type="ECO:0000313" key="5">
    <source>
        <dbReference type="Proteomes" id="UP000191980"/>
    </source>
</evidence>
<feature type="region of interest" description="Disordered" evidence="2">
    <location>
        <begin position="408"/>
        <end position="446"/>
    </location>
</feature>
<evidence type="ECO:0000313" key="4">
    <source>
        <dbReference type="EMBL" id="OQK15137.1"/>
    </source>
</evidence>
<dbReference type="InterPro" id="IPR021979">
    <property type="entry name" value="DUF3584"/>
</dbReference>
<evidence type="ECO:0000256" key="3">
    <source>
        <dbReference type="SAM" id="Phobius"/>
    </source>
</evidence>
<dbReference type="SUPFAM" id="SSF52540">
    <property type="entry name" value="P-loop containing nucleoside triphosphate hydrolases"/>
    <property type="match status" value="1"/>
</dbReference>
<comment type="caution">
    <text evidence="4">The sequence shown here is derived from an EMBL/GenBank/DDBJ whole genome shotgun (WGS) entry which is preliminary data.</text>
</comment>
<dbReference type="OrthoDB" id="9810371at2"/>
<feature type="compositionally biased region" description="Basic and acidic residues" evidence="2">
    <location>
        <begin position="414"/>
        <end position="443"/>
    </location>
</feature>
<dbReference type="Proteomes" id="UP000191980">
    <property type="component" value="Unassembled WGS sequence"/>
</dbReference>
<keyword evidence="3" id="KW-1133">Transmembrane helix</keyword>
<sequence>MYSLNRLILIDSYKEGELQEVRLDGHTNLNGVNGAGKTTLLRLIPLFYGERPGRLVPKSRVTDSFVKHYLPRESSYIIFEYQRNEQTCMVAIYASTNDEGLCYRFIDKDFEPEDFIEQHEDGAKYPVSCRHLKSHLLTRQVQHSNQVTACSDYRTIIQNLPHNKGQDMRQLIARYSFCQGSSGQRLKDIEKIITGMFMRSTDFADLREMLVNCIDENRESIALELQMETLDSWYKEYRAYQQVEQERPKIELLNQVETVLLQTEQGLGELQVRLEKLLAQSEQAEQEQRQAGAVCYRQVEQVQKAWEEEELALKSALATTKAELAQLQRQKAQLEKEKAAWEAQDIAGKKQLYSRLESLKTALNSERDNLSQLLSDVQDIEAEFRRLHAEKEQYFAAQIHGFELQKQQTQQKLSEQKAHATAETTERKEVLRDASEQQQEQKRQSTLTLSEQLGALNSQITQVQADPILIADRETKLELHDIYLLQKQDAEVNEQSVEEEIREHKAAVEVVFQKKRKHAEEKQLLLAQTEAVEAQINADASTLLGFLREYKPDWGENLAKVIKPELLLRDDLEPELLSGPASVYGVALQLGGIEADRTVDEQQLRDVLHDLREQMQQHVVAENSAEEALQQLSKADASLQKKQKQMHLEKGQANSHLQTVKEELDSLKLQIVRSKKEREQQLKQQRTEVNEQIKQNNLQLAALQRQLKDEIRVLTQTLAEKIAEFTRQAAHEHAVADQDMHRLKEQKANELAELKQQRLQSMRERKVDTATLTALEVKVHALKQELAEAENAEQLVSQYQRWLDVEWLRYDSIQSDLSARAVTEQQQNQQYDTLHTAYQQQRKMLDERLEQIKNSIKKYDKEVTTLKKVIEDLAPYPKKIPEQVSFDSSHHLNLLQGHFKILTAKHKTQRKELSDLVRHLKRVLAAIPNTRPYSYYSAVNTELGIDSDEMQWLPAIQEWFVSSADDTRRWLVMQAQTFGSAIRNYQQALQRFDRGIDSLSRRLAANIDQNISFEKIESIQGRLTSKVKTLGYWEQIVKFTDQYDEWSRHTDGQLPADDFAEIVRRIAEQLQSKNKVEMKLVNLLELEIIVTENGRSKRATHAEELRQISSHGLSYLILCVFFIALVNMIRKDQPVRFIWPMDELKELHQLNIEMLIELLTKNNITLLSAFPDPDPEILGFFKNRYQVHGFRELIEMDMDTEYMANLKTLAFDVELPGTEVEVSVENTDV</sequence>
<keyword evidence="1" id="KW-0175">Coiled coil</keyword>
<dbReference type="AlphaFoldDB" id="A0A1V8M0P8"/>
<feature type="coiled-coil region" evidence="1">
    <location>
        <begin position="611"/>
        <end position="792"/>
    </location>
</feature>
<gene>
    <name evidence="4" type="ORF">AU255_19350</name>
</gene>
<keyword evidence="5" id="KW-1185">Reference proteome</keyword>
<evidence type="ECO:0000256" key="1">
    <source>
        <dbReference type="SAM" id="Coils"/>
    </source>
</evidence>
<dbReference type="EMBL" id="LPUF01000006">
    <property type="protein sequence ID" value="OQK15137.1"/>
    <property type="molecule type" value="Genomic_DNA"/>
</dbReference>
<organism evidence="4 5">
    <name type="scientific">Methyloprofundus sedimenti</name>
    <dbReference type="NCBI Taxonomy" id="1420851"/>
    <lineage>
        <taxon>Bacteria</taxon>
        <taxon>Pseudomonadati</taxon>
        <taxon>Pseudomonadota</taxon>
        <taxon>Gammaproteobacteria</taxon>
        <taxon>Methylococcales</taxon>
        <taxon>Methylococcaceae</taxon>
        <taxon>Methyloprofundus</taxon>
    </lineage>
</organism>
<keyword evidence="3" id="KW-0472">Membrane</keyword>
<evidence type="ECO:0000256" key="2">
    <source>
        <dbReference type="SAM" id="MobiDB-lite"/>
    </source>
</evidence>
<feature type="transmembrane region" description="Helical" evidence="3">
    <location>
        <begin position="1112"/>
        <end position="1129"/>
    </location>
</feature>
<protein>
    <recommendedName>
        <fullName evidence="6">ATP-binding protein</fullName>
    </recommendedName>
</protein>
<name>A0A1V8M0P8_9GAMM</name>
<evidence type="ECO:0008006" key="6">
    <source>
        <dbReference type="Google" id="ProtNLM"/>
    </source>
</evidence>
<dbReference type="Pfam" id="PF12128">
    <property type="entry name" value="DUF3584"/>
    <property type="match status" value="1"/>
</dbReference>
<accession>A0A1V8M0P8</accession>
<feature type="coiled-coil region" evidence="1">
    <location>
        <begin position="835"/>
        <end position="869"/>
    </location>
</feature>
<dbReference type="InterPro" id="IPR027417">
    <property type="entry name" value="P-loop_NTPase"/>
</dbReference>